<dbReference type="UniPathway" id="UPA00241"/>
<dbReference type="PATRIC" id="fig|1604004.4.peg.609"/>
<comment type="function">
    <text evidence="1">Phosphorylates (R)-pantoate to form (R)-4-phosphopantoate in the CoA biosynthesis pathway.</text>
</comment>
<keyword evidence="1" id="KW-0808">Transferase</keyword>
<name>A0A0F7P8K0_9EURY</name>
<dbReference type="RefSeq" id="WP_050047879.1">
    <property type="nucleotide sequence ID" value="NZ_CP008874.1"/>
</dbReference>
<dbReference type="EC" id="2.7.1.169" evidence="1"/>
<keyword evidence="1" id="KW-0067">ATP-binding</keyword>
<evidence type="ECO:0000313" key="4">
    <source>
        <dbReference type="Proteomes" id="UP000069906"/>
    </source>
</evidence>
<dbReference type="GO" id="GO:0005524">
    <property type="term" value="F:ATP binding"/>
    <property type="evidence" value="ECO:0007669"/>
    <property type="project" value="UniProtKB-KW"/>
</dbReference>
<keyword evidence="1 3" id="KW-0418">Kinase</keyword>
<dbReference type="HAMAP" id="MF_02223">
    <property type="entry name" value="Pantoate_kinase"/>
    <property type="match status" value="1"/>
</dbReference>
<dbReference type="SUPFAM" id="SSF54211">
    <property type="entry name" value="Ribosomal protein S5 domain 2-like"/>
    <property type="match status" value="1"/>
</dbReference>
<protein>
    <recommendedName>
        <fullName evidence="1">Pantoate kinase</fullName>
        <shortName evidence="1">PoK</shortName>
        <ecNumber evidence="1">2.7.1.169</ecNumber>
    </recommendedName>
</protein>
<evidence type="ECO:0000256" key="1">
    <source>
        <dbReference type="HAMAP-Rule" id="MF_02223"/>
    </source>
</evidence>
<dbReference type="KEGG" id="hsu:HLASF_0581"/>
<sequence>MDYDRVARAFVPGHVTGLFSIHRTDDPATTGSRGAGLTLADGVTVRLTPSEETVVRLGGERTAIDAVDLVLDAMDRTAFVDVQTDLPLGAGFGISGAATLGTALAANAALECGRSENDLVRLAHVAEVEAGTGLGDVVAQARGGVPIRLEPGAPPGGTLDGIPAVADVEYLHLGDLSTPDILADRPDRITSAGTEALEALRQRPTLDRFMAASRSFAEEVGLLSDDLRSIVEAVEASGGAASVAMIGRTVFAPGKGLSDAGYDAERTEIHPGGASVLAD</sequence>
<dbReference type="GeneID" id="25158775"/>
<dbReference type="EMBL" id="CP008874">
    <property type="protein sequence ID" value="AKH97077.1"/>
    <property type="molecule type" value="Genomic_DNA"/>
</dbReference>
<dbReference type="OrthoDB" id="85822at2157"/>
<dbReference type="PANTHER" id="PTHR42282">
    <property type="entry name" value="PANTOATE KINASE-RELATED"/>
    <property type="match status" value="1"/>
</dbReference>
<dbReference type="GO" id="GO:0016301">
    <property type="term" value="F:kinase activity"/>
    <property type="evidence" value="ECO:0007669"/>
    <property type="project" value="UniProtKB-UniRule"/>
</dbReference>
<comment type="similarity">
    <text evidence="1">Belongs to the GHMP kinase family. PoK subfamily.</text>
</comment>
<accession>A0A0F7P8K0</accession>
<keyword evidence="4" id="KW-1185">Reference proteome</keyword>
<dbReference type="PANTHER" id="PTHR42282:SF1">
    <property type="entry name" value="PANTOATE KINASE"/>
    <property type="match status" value="1"/>
</dbReference>
<dbReference type="GO" id="GO:0015937">
    <property type="term" value="P:coenzyme A biosynthetic process"/>
    <property type="evidence" value="ECO:0007669"/>
    <property type="project" value="UniProtKB-UniRule"/>
</dbReference>
<dbReference type="HOGENOM" id="CLU_081191_0_0_2"/>
<gene>
    <name evidence="3" type="ORF">HLASF_0581</name>
</gene>
<keyword evidence="1" id="KW-0173">Coenzyme A biosynthesis</keyword>
<reference evidence="3 4" key="1">
    <citation type="journal article" date="2015" name="ISME J.">
        <title>Elemental sulfur and acetate can support life of a novel strictly anaerobic haloarchaeon.</title>
        <authorList>
            <person name="Sorokin D.Y."/>
            <person name="Kublanov I.V."/>
            <person name="Gavrilov S.N."/>
            <person name="Rojo D."/>
            <person name="Roman P."/>
            <person name="Golyshin P.N."/>
            <person name="Slepak V.Z."/>
            <person name="Smedile F."/>
            <person name="Ferrer M."/>
            <person name="Messina E."/>
            <person name="La Cono V."/>
            <person name="Yakimov M.M."/>
        </authorList>
    </citation>
    <scope>NUCLEOTIDE SEQUENCE [LARGE SCALE GENOMIC DNA]</scope>
    <source>
        <strain evidence="3 4">HSR2</strain>
    </source>
</reference>
<dbReference type="InterPro" id="IPR006204">
    <property type="entry name" value="GHMP_kinase_N_dom"/>
</dbReference>
<evidence type="ECO:0000313" key="3">
    <source>
        <dbReference type="EMBL" id="AKH97077.1"/>
    </source>
</evidence>
<evidence type="ECO:0000259" key="2">
    <source>
        <dbReference type="Pfam" id="PF00288"/>
    </source>
</evidence>
<proteinExistence type="inferred from homology"/>
<dbReference type="InterPro" id="IPR012043">
    <property type="entry name" value="PoK"/>
</dbReference>
<comment type="pathway">
    <text evidence="1">Cofactor biosynthesis; coenzyme A biosynthesis.</text>
</comment>
<dbReference type="Gene3D" id="3.30.230.10">
    <property type="match status" value="1"/>
</dbReference>
<dbReference type="Pfam" id="PF00288">
    <property type="entry name" value="GHMP_kinases_N"/>
    <property type="match status" value="1"/>
</dbReference>
<dbReference type="Proteomes" id="UP000069906">
    <property type="component" value="Chromosome"/>
</dbReference>
<feature type="domain" description="GHMP kinase N-terminal" evidence="2">
    <location>
        <begin position="65"/>
        <end position="144"/>
    </location>
</feature>
<dbReference type="PIRSF" id="PIRSF016896">
    <property type="entry name" value="GHMP_arc_MJ0969"/>
    <property type="match status" value="1"/>
</dbReference>
<comment type="catalytic activity">
    <reaction evidence="1">
        <text>(R)-pantoate + ATP = (R)-4-phosphopantoate + ADP + H(+)</text>
        <dbReference type="Rhea" id="RHEA:28246"/>
        <dbReference type="ChEBI" id="CHEBI:15378"/>
        <dbReference type="ChEBI" id="CHEBI:15980"/>
        <dbReference type="ChEBI" id="CHEBI:30616"/>
        <dbReference type="ChEBI" id="CHEBI:61294"/>
        <dbReference type="ChEBI" id="CHEBI:456216"/>
        <dbReference type="EC" id="2.7.1.169"/>
    </reaction>
</comment>
<dbReference type="AlphaFoldDB" id="A0A0F7P8K0"/>
<dbReference type="InterPro" id="IPR014721">
    <property type="entry name" value="Ribsml_uS5_D2-typ_fold_subgr"/>
</dbReference>
<organism evidence="3 4">
    <name type="scientific">Halanaeroarchaeum sulfurireducens</name>
    <dbReference type="NCBI Taxonomy" id="1604004"/>
    <lineage>
        <taxon>Archaea</taxon>
        <taxon>Methanobacteriati</taxon>
        <taxon>Methanobacteriota</taxon>
        <taxon>Stenosarchaea group</taxon>
        <taxon>Halobacteria</taxon>
        <taxon>Halobacteriales</taxon>
        <taxon>Halobacteriaceae</taxon>
        <taxon>Halanaeroarchaeum</taxon>
    </lineage>
</organism>
<dbReference type="InterPro" id="IPR020568">
    <property type="entry name" value="Ribosomal_Su5_D2-typ_SF"/>
</dbReference>
<keyword evidence="1" id="KW-0547">Nucleotide-binding</keyword>